<reference evidence="2" key="1">
    <citation type="submission" date="2014-09" db="EMBL/GenBank/DDBJ databases">
        <authorList>
            <person name="Mudge J."/>
            <person name="Ramaraj T."/>
            <person name="Lindquist I.E."/>
            <person name="Bharti A.K."/>
            <person name="Sundararajan A."/>
            <person name="Cameron C.T."/>
            <person name="Woodward J.E."/>
            <person name="May G.D."/>
            <person name="Brubaker C."/>
            <person name="Broadhvest J."/>
            <person name="Wilkins T.A."/>
        </authorList>
    </citation>
    <scope>NUCLEOTIDE SEQUENCE</scope>
    <source>
        <strain evidence="2">cv. AKA8401</strain>
    </source>
</reference>
<name>A0A0B0N6P8_GOSAR</name>
<accession>A0A0B0N6P8</accession>
<keyword evidence="2" id="KW-1185">Reference proteome</keyword>
<evidence type="ECO:0000313" key="2">
    <source>
        <dbReference type="Proteomes" id="UP000032142"/>
    </source>
</evidence>
<sequence length="56" mass="6362">MPLSYVGSYSHTYIGVTYRCQRVKRGLTRTHISKSHIDANVLNAVLLAHIYQNPMS</sequence>
<gene>
    <name evidence="1" type="ORF">F383_15370</name>
</gene>
<proteinExistence type="predicted"/>
<dbReference type="AlphaFoldDB" id="A0A0B0N6P8"/>
<dbReference type="Proteomes" id="UP000032142">
    <property type="component" value="Unassembled WGS sequence"/>
</dbReference>
<dbReference type="EMBL" id="KN393294">
    <property type="protein sequence ID" value="KHG10173.1"/>
    <property type="molecule type" value="Genomic_DNA"/>
</dbReference>
<organism evidence="1 2">
    <name type="scientific">Gossypium arboreum</name>
    <name type="common">Tree cotton</name>
    <name type="synonym">Gossypium nanking</name>
    <dbReference type="NCBI Taxonomy" id="29729"/>
    <lineage>
        <taxon>Eukaryota</taxon>
        <taxon>Viridiplantae</taxon>
        <taxon>Streptophyta</taxon>
        <taxon>Embryophyta</taxon>
        <taxon>Tracheophyta</taxon>
        <taxon>Spermatophyta</taxon>
        <taxon>Magnoliopsida</taxon>
        <taxon>eudicotyledons</taxon>
        <taxon>Gunneridae</taxon>
        <taxon>Pentapetalae</taxon>
        <taxon>rosids</taxon>
        <taxon>malvids</taxon>
        <taxon>Malvales</taxon>
        <taxon>Malvaceae</taxon>
        <taxon>Malvoideae</taxon>
        <taxon>Gossypium</taxon>
    </lineage>
</organism>
<evidence type="ECO:0000313" key="1">
    <source>
        <dbReference type="EMBL" id="KHG10173.1"/>
    </source>
</evidence>
<protein>
    <submittedName>
        <fullName evidence="1">Uncharacterized protein</fullName>
    </submittedName>
</protein>